<proteinExistence type="predicted"/>
<keyword evidence="1" id="KW-0808">Transferase</keyword>
<keyword evidence="1" id="KW-0723">Serine/threonine-protein kinase</keyword>
<evidence type="ECO:0000256" key="1">
    <source>
        <dbReference type="ARBA" id="ARBA00022527"/>
    </source>
</evidence>
<dbReference type="InterPro" id="IPR003594">
    <property type="entry name" value="HATPase_dom"/>
</dbReference>
<dbReference type="CDD" id="cd16936">
    <property type="entry name" value="HATPase_RsbW-like"/>
    <property type="match status" value="1"/>
</dbReference>
<dbReference type="AlphaFoldDB" id="A0A9J6QTP7"/>
<gene>
    <name evidence="3" type="ORF">OBO34_15115</name>
</gene>
<dbReference type="Proteomes" id="UP001065549">
    <property type="component" value="Unassembled WGS sequence"/>
</dbReference>
<organism evidence="3 4">
    <name type="scientific">Hominibacterium faecale</name>
    <dbReference type="NCBI Taxonomy" id="2839743"/>
    <lineage>
        <taxon>Bacteria</taxon>
        <taxon>Bacillati</taxon>
        <taxon>Bacillota</taxon>
        <taxon>Clostridia</taxon>
        <taxon>Peptostreptococcales</taxon>
        <taxon>Anaerovoracaceae</taxon>
        <taxon>Hominibacterium</taxon>
    </lineage>
</organism>
<dbReference type="EMBL" id="JAOSHN010000006">
    <property type="protein sequence ID" value="MCU7379674.1"/>
    <property type="molecule type" value="Genomic_DNA"/>
</dbReference>
<dbReference type="Pfam" id="PF13581">
    <property type="entry name" value="HATPase_c_2"/>
    <property type="match status" value="1"/>
</dbReference>
<sequence>MDTITLPAKIKALYQALAFIEKAAQSCGWEGDRAKLELMAEEIFVNIAGYAYGGEEGLIQISCGAEKGMFLMQFRDRGKPFDPLKQPEPDLQSPAGQRPIGGLGVYLTKTCADRVSYQYEDGTNILTVGMYLQKEEHYENH</sequence>
<dbReference type="RefSeq" id="WP_253020913.1">
    <property type="nucleotide sequence ID" value="NZ_JAOSHN010000006.1"/>
</dbReference>
<accession>A0A9J6QTP7</accession>
<comment type="caution">
    <text evidence="3">The sequence shown here is derived from an EMBL/GenBank/DDBJ whole genome shotgun (WGS) entry which is preliminary data.</text>
</comment>
<dbReference type="GO" id="GO:0005524">
    <property type="term" value="F:ATP binding"/>
    <property type="evidence" value="ECO:0007669"/>
    <property type="project" value="UniProtKB-KW"/>
</dbReference>
<dbReference type="InterPro" id="IPR036890">
    <property type="entry name" value="HATPase_C_sf"/>
</dbReference>
<keyword evidence="3" id="KW-0547">Nucleotide-binding</keyword>
<keyword evidence="4" id="KW-1185">Reference proteome</keyword>
<feature type="domain" description="Histidine kinase/HSP90-like ATPase" evidence="2">
    <location>
        <begin position="6"/>
        <end position="128"/>
    </location>
</feature>
<dbReference type="SUPFAM" id="SSF55874">
    <property type="entry name" value="ATPase domain of HSP90 chaperone/DNA topoisomerase II/histidine kinase"/>
    <property type="match status" value="1"/>
</dbReference>
<keyword evidence="3" id="KW-0067">ATP-binding</keyword>
<dbReference type="PANTHER" id="PTHR35526:SF6">
    <property type="entry name" value="SLR1861 PROTEIN"/>
    <property type="match status" value="1"/>
</dbReference>
<reference evidence="3" key="1">
    <citation type="submission" date="2022-09" db="EMBL/GenBank/DDBJ databases">
        <title>Culturomic study of gut microbiota in children with autism spectrum disorder.</title>
        <authorList>
            <person name="Efimov B.A."/>
            <person name="Chaplin A.V."/>
            <person name="Sokolova S.R."/>
            <person name="Pikina A.P."/>
            <person name="Korzhanova M."/>
            <person name="Belova V."/>
            <person name="Korostin D."/>
        </authorList>
    </citation>
    <scope>NUCLEOTIDE SEQUENCE</scope>
    <source>
        <strain evidence="3">ASD5510</strain>
    </source>
</reference>
<protein>
    <submittedName>
        <fullName evidence="3">ATP-binding protein</fullName>
    </submittedName>
</protein>
<evidence type="ECO:0000313" key="4">
    <source>
        <dbReference type="Proteomes" id="UP001065549"/>
    </source>
</evidence>
<dbReference type="GO" id="GO:0004674">
    <property type="term" value="F:protein serine/threonine kinase activity"/>
    <property type="evidence" value="ECO:0007669"/>
    <property type="project" value="UniProtKB-KW"/>
</dbReference>
<dbReference type="InterPro" id="IPR050267">
    <property type="entry name" value="Anti-sigma-factor_SerPK"/>
</dbReference>
<evidence type="ECO:0000313" key="3">
    <source>
        <dbReference type="EMBL" id="MCU7379674.1"/>
    </source>
</evidence>
<dbReference type="Gene3D" id="3.30.565.10">
    <property type="entry name" value="Histidine kinase-like ATPase, C-terminal domain"/>
    <property type="match status" value="1"/>
</dbReference>
<name>A0A9J6QTP7_9FIRM</name>
<evidence type="ECO:0000259" key="2">
    <source>
        <dbReference type="Pfam" id="PF13581"/>
    </source>
</evidence>
<keyword evidence="1" id="KW-0418">Kinase</keyword>
<dbReference type="PANTHER" id="PTHR35526">
    <property type="entry name" value="ANTI-SIGMA-F FACTOR RSBW-RELATED"/>
    <property type="match status" value="1"/>
</dbReference>